<evidence type="ECO:0000313" key="2">
    <source>
        <dbReference type="EMBL" id="KAK3783072.1"/>
    </source>
</evidence>
<protein>
    <submittedName>
        <fullName evidence="2">Uncharacterized protein</fullName>
    </submittedName>
</protein>
<keyword evidence="3" id="KW-1185">Reference proteome</keyword>
<sequence>MHFSAIFAIGSLNLSNGLPDWRQLKHGTSTAGHKPHASLKEELSNTIQPSLRQQQQPSSGPARFRWRRPPDVSSADLHPYCSARFHSQMSDFPEFLRARSQIRVTTFLPTDIEIEYFGDEERNLKAKEAWEILRHLRSFKWRHDLLSLTVEAEVKTFCYVSRTNSEAEHFV</sequence>
<evidence type="ECO:0000256" key="1">
    <source>
        <dbReference type="SAM" id="MobiDB-lite"/>
    </source>
</evidence>
<feature type="region of interest" description="Disordered" evidence="1">
    <location>
        <begin position="47"/>
        <end position="66"/>
    </location>
</feature>
<comment type="caution">
    <text evidence="2">The sequence shown here is derived from an EMBL/GenBank/DDBJ whole genome shotgun (WGS) entry which is preliminary data.</text>
</comment>
<gene>
    <name evidence="2" type="ORF">RRG08_018904</name>
</gene>
<dbReference type="Proteomes" id="UP001283361">
    <property type="component" value="Unassembled WGS sequence"/>
</dbReference>
<dbReference type="EMBL" id="JAWDGP010002459">
    <property type="protein sequence ID" value="KAK3783072.1"/>
    <property type="molecule type" value="Genomic_DNA"/>
</dbReference>
<name>A0AAE1AAE9_9GAST</name>
<accession>A0AAE1AAE9</accession>
<proteinExistence type="predicted"/>
<evidence type="ECO:0000313" key="3">
    <source>
        <dbReference type="Proteomes" id="UP001283361"/>
    </source>
</evidence>
<dbReference type="AlphaFoldDB" id="A0AAE1AAE9"/>
<feature type="compositionally biased region" description="Low complexity" evidence="1">
    <location>
        <begin position="48"/>
        <end position="61"/>
    </location>
</feature>
<organism evidence="2 3">
    <name type="scientific">Elysia crispata</name>
    <name type="common">lettuce slug</name>
    <dbReference type="NCBI Taxonomy" id="231223"/>
    <lineage>
        <taxon>Eukaryota</taxon>
        <taxon>Metazoa</taxon>
        <taxon>Spiralia</taxon>
        <taxon>Lophotrochozoa</taxon>
        <taxon>Mollusca</taxon>
        <taxon>Gastropoda</taxon>
        <taxon>Heterobranchia</taxon>
        <taxon>Euthyneura</taxon>
        <taxon>Panpulmonata</taxon>
        <taxon>Sacoglossa</taxon>
        <taxon>Placobranchoidea</taxon>
        <taxon>Plakobranchidae</taxon>
        <taxon>Elysia</taxon>
    </lineage>
</organism>
<reference evidence="2" key="1">
    <citation type="journal article" date="2023" name="G3 (Bethesda)">
        <title>A reference genome for the long-term kleptoplast-retaining sea slug Elysia crispata morphotype clarki.</title>
        <authorList>
            <person name="Eastman K.E."/>
            <person name="Pendleton A.L."/>
            <person name="Shaikh M.A."/>
            <person name="Suttiyut T."/>
            <person name="Ogas R."/>
            <person name="Tomko P."/>
            <person name="Gavelis G."/>
            <person name="Widhalm J.R."/>
            <person name="Wisecaver J.H."/>
        </authorList>
    </citation>
    <scope>NUCLEOTIDE SEQUENCE</scope>
    <source>
        <strain evidence="2">ECLA1</strain>
    </source>
</reference>